<keyword evidence="6" id="KW-1015">Disulfide bond</keyword>
<sequence length="407" mass="45370">MSVHDETLNSSIFKDSLSTCPLVWMNHSYHCDCKVTEGSRILLSRDKFNIDFCNNSGCESLLKGFNPSLNIQLIPPNEVQVQKTPEGYNLTWKSGYESNYFLNNFIDFEILAQSLQRNEIKTDHLSSPVKSVSILFKSDSKYCVKLRSRPYLTIQEYKGVWSKWGPLTCWKNELPKDNENISVILTKSLAPVCVVVGVLLLVLFSPAARMKIKTLSHTPSPAPFFQPLFQQYEGSLQEWLSPQHKFALIYKTEEILTTTDVTVVPTTKDPEENQVFRNPPVTQLTFAQCPTSYVGLPGLHEVSPAVTFVCPGDTSYTQLPSSIWGLSTGEVQAISPPPKDFSEISCCDSGCSFETLTSLPTSPVEDSSPPFYCNDYCILNKTAEGVVPVLVSKGGRPNVPSDQHQKS</sequence>
<comment type="subcellular location">
    <subcellularLocation>
        <location evidence="1">Membrane</location>
        <topology evidence="1">Single-pass membrane protein</topology>
    </subcellularLocation>
</comment>
<dbReference type="AlphaFoldDB" id="A0AA88STL7"/>
<dbReference type="EMBL" id="JAUPFM010000008">
    <property type="protein sequence ID" value="KAK2844993.1"/>
    <property type="molecule type" value="Genomic_DNA"/>
</dbReference>
<keyword evidence="2 8" id="KW-0812">Transmembrane</keyword>
<accession>A0AA88STL7</accession>
<dbReference type="GO" id="GO:0004896">
    <property type="term" value="F:cytokine receptor activity"/>
    <property type="evidence" value="ECO:0007669"/>
    <property type="project" value="TreeGrafter"/>
</dbReference>
<dbReference type="PANTHER" id="PTHR23037:SF35">
    <property type="entry name" value="FIBRONECTIN TYPE-III DOMAIN-CONTAINING PROTEIN"/>
    <property type="match status" value="1"/>
</dbReference>
<comment type="caution">
    <text evidence="9">The sequence shown here is derived from an EMBL/GenBank/DDBJ whole genome shotgun (WGS) entry which is preliminary data.</text>
</comment>
<dbReference type="SUPFAM" id="SSF49265">
    <property type="entry name" value="Fibronectin type III"/>
    <property type="match status" value="1"/>
</dbReference>
<evidence type="ECO:0008006" key="11">
    <source>
        <dbReference type="Google" id="ProtNLM"/>
    </source>
</evidence>
<organism evidence="9 10">
    <name type="scientific">Channa striata</name>
    <name type="common">Snakehead murrel</name>
    <name type="synonym">Ophicephalus striatus</name>
    <dbReference type="NCBI Taxonomy" id="64152"/>
    <lineage>
        <taxon>Eukaryota</taxon>
        <taxon>Metazoa</taxon>
        <taxon>Chordata</taxon>
        <taxon>Craniata</taxon>
        <taxon>Vertebrata</taxon>
        <taxon>Euteleostomi</taxon>
        <taxon>Actinopterygii</taxon>
        <taxon>Neopterygii</taxon>
        <taxon>Teleostei</taxon>
        <taxon>Neoteleostei</taxon>
        <taxon>Acanthomorphata</taxon>
        <taxon>Anabantaria</taxon>
        <taxon>Anabantiformes</taxon>
        <taxon>Channoidei</taxon>
        <taxon>Channidae</taxon>
        <taxon>Channa</taxon>
    </lineage>
</organism>
<dbReference type="InterPro" id="IPR036116">
    <property type="entry name" value="FN3_sf"/>
</dbReference>
<keyword evidence="3" id="KW-0732">Signal</keyword>
<name>A0AA88STL7_CHASR</name>
<evidence type="ECO:0000256" key="3">
    <source>
        <dbReference type="ARBA" id="ARBA00022729"/>
    </source>
</evidence>
<keyword evidence="5 8" id="KW-0472">Membrane</keyword>
<keyword evidence="10" id="KW-1185">Reference proteome</keyword>
<dbReference type="GO" id="GO:0009897">
    <property type="term" value="C:external side of plasma membrane"/>
    <property type="evidence" value="ECO:0007669"/>
    <property type="project" value="TreeGrafter"/>
</dbReference>
<evidence type="ECO:0000256" key="1">
    <source>
        <dbReference type="ARBA" id="ARBA00004167"/>
    </source>
</evidence>
<evidence type="ECO:0000256" key="2">
    <source>
        <dbReference type="ARBA" id="ARBA00022692"/>
    </source>
</evidence>
<dbReference type="Gene3D" id="2.60.40.10">
    <property type="entry name" value="Immunoglobulins"/>
    <property type="match status" value="1"/>
</dbReference>
<feature type="transmembrane region" description="Helical" evidence="8">
    <location>
        <begin position="189"/>
        <end position="208"/>
    </location>
</feature>
<evidence type="ECO:0000313" key="9">
    <source>
        <dbReference type="EMBL" id="KAK2844993.1"/>
    </source>
</evidence>
<evidence type="ECO:0000256" key="5">
    <source>
        <dbReference type="ARBA" id="ARBA00023136"/>
    </source>
</evidence>
<dbReference type="Proteomes" id="UP001187415">
    <property type="component" value="Unassembled WGS sequence"/>
</dbReference>
<evidence type="ECO:0000256" key="7">
    <source>
        <dbReference type="ARBA" id="ARBA00023170"/>
    </source>
</evidence>
<keyword evidence="7" id="KW-0675">Receptor</keyword>
<evidence type="ECO:0000256" key="6">
    <source>
        <dbReference type="ARBA" id="ARBA00023157"/>
    </source>
</evidence>
<protein>
    <recommendedName>
        <fullName evidence="11">Fibronectin type-III domain-containing protein</fullName>
    </recommendedName>
</protein>
<keyword evidence="4 8" id="KW-1133">Transmembrane helix</keyword>
<evidence type="ECO:0000313" key="10">
    <source>
        <dbReference type="Proteomes" id="UP001187415"/>
    </source>
</evidence>
<proteinExistence type="predicted"/>
<evidence type="ECO:0000256" key="4">
    <source>
        <dbReference type="ARBA" id="ARBA00022989"/>
    </source>
</evidence>
<dbReference type="InterPro" id="IPR013783">
    <property type="entry name" value="Ig-like_fold"/>
</dbReference>
<gene>
    <name evidence="9" type="ORF">Q5P01_011652</name>
</gene>
<evidence type="ECO:0000256" key="8">
    <source>
        <dbReference type="SAM" id="Phobius"/>
    </source>
</evidence>
<reference evidence="9" key="1">
    <citation type="submission" date="2023-07" db="EMBL/GenBank/DDBJ databases">
        <title>Chromosome-level Genome Assembly of Striped Snakehead (Channa striata).</title>
        <authorList>
            <person name="Liu H."/>
        </authorList>
    </citation>
    <scope>NUCLEOTIDE SEQUENCE</scope>
    <source>
        <strain evidence="9">Gz</strain>
        <tissue evidence="9">Muscle</tissue>
    </source>
</reference>
<dbReference type="PANTHER" id="PTHR23037">
    <property type="entry name" value="CYTOKINE RECEPTOR"/>
    <property type="match status" value="1"/>
</dbReference>